<dbReference type="InterPro" id="IPR008928">
    <property type="entry name" value="6-hairpin_glycosidase_sf"/>
</dbReference>
<dbReference type="InterPro" id="IPR013737">
    <property type="entry name" value="Bac_rhamnosid_N"/>
</dbReference>
<dbReference type="GO" id="GO:0016787">
    <property type="term" value="F:hydrolase activity"/>
    <property type="evidence" value="ECO:0007669"/>
    <property type="project" value="UniProtKB-KW"/>
</dbReference>
<dbReference type="Pfam" id="PF17390">
    <property type="entry name" value="Bac_rhamnosid_C"/>
    <property type="match status" value="1"/>
</dbReference>
<dbReference type="InterPro" id="IPR016007">
    <property type="entry name" value="Alpha_rhamnosid"/>
</dbReference>
<evidence type="ECO:0000256" key="2">
    <source>
        <dbReference type="ARBA" id="ARBA00012652"/>
    </source>
</evidence>
<evidence type="ECO:0000256" key="3">
    <source>
        <dbReference type="ARBA" id="ARBA00022801"/>
    </source>
</evidence>
<dbReference type="PANTHER" id="PTHR33307:SF6">
    <property type="entry name" value="ALPHA-RHAMNOSIDASE (EUROFUNG)-RELATED"/>
    <property type="match status" value="1"/>
</dbReference>
<dbReference type="InterPro" id="IPR013783">
    <property type="entry name" value="Ig-like_fold"/>
</dbReference>
<evidence type="ECO:0000259" key="4">
    <source>
        <dbReference type="Pfam" id="PF05592"/>
    </source>
</evidence>
<dbReference type="InterPro" id="IPR003961">
    <property type="entry name" value="FN3_dom"/>
</dbReference>
<dbReference type="SUPFAM" id="SSF48208">
    <property type="entry name" value="Six-hairpin glycosidases"/>
    <property type="match status" value="1"/>
</dbReference>
<evidence type="ECO:0000259" key="7">
    <source>
        <dbReference type="Pfam" id="PF17390"/>
    </source>
</evidence>
<keyword evidence="9" id="KW-1185">Reference proteome</keyword>
<accession>A0ABY5VAF1</accession>
<evidence type="ECO:0000259" key="5">
    <source>
        <dbReference type="Pfam" id="PF08531"/>
    </source>
</evidence>
<dbReference type="SUPFAM" id="SSF49265">
    <property type="entry name" value="Fibronectin type III"/>
    <property type="match status" value="1"/>
</dbReference>
<dbReference type="InterPro" id="IPR008902">
    <property type="entry name" value="Rhamnosid_concanavalin"/>
</dbReference>
<dbReference type="InterPro" id="IPR035398">
    <property type="entry name" value="Bac_rhamnosid_C"/>
</dbReference>
<feature type="domain" description="Alpha-L-rhamnosidase concanavalin-like" evidence="4">
    <location>
        <begin position="311"/>
        <end position="412"/>
    </location>
</feature>
<dbReference type="InterPro" id="IPR035396">
    <property type="entry name" value="Bac_rhamnosid6H"/>
</dbReference>
<dbReference type="Proteomes" id="UP001058267">
    <property type="component" value="Chromosome"/>
</dbReference>
<dbReference type="InterPro" id="IPR036116">
    <property type="entry name" value="FN3_sf"/>
</dbReference>
<keyword evidence="3 8" id="KW-0378">Hydrolase</keyword>
<dbReference type="Gene3D" id="2.60.40.10">
    <property type="entry name" value="Immunoglobulins"/>
    <property type="match status" value="1"/>
</dbReference>
<sequence length="892" mass="99145">MENPAAVDRPVLSWKTLSGKEGFVQTAYRVEVASSGEKLAGKADVWCSGDVPSDAQFGIGVPVGGMTPGTEYFWRVRVRDQNGRWSRWSEPARFRLGPAAAGWNAEWITADWDVCAAAPFFRKEFRISDSGRLVSAVVCLCGLGCSDLYLNGKPVDPGRMLDPAQTNYEHYAFYSAFDVRELLRSGDNTVGVLLGDGWYNQDLVWNGFFSYGRPMLTLRMELRYEDGTVETIGSDRTWEWTESPLVKSNIYAGETYDARRRASFLRKMERREGWNRAVRASGIVPKALYPQPVEPIRVQREYPALSVRRDPAGNWIFDFGVNIAGIPRIRVSQPEGTRLRMRMGETLKPDGSIDFSTTGVAATGAVQTDEYVCAGDGAEEWSPRFTYHGFRYLELSGAVTEPDTSWVRAVSVRSDVRPAGYFRCSDETMNRLHEMAVRTLAGNLHGLPSDCPHRERCGWLGDAHTMAPYANFNFGMYDFWMKYLEDIRSTASSFAAGELHHKASNAEFYHADKQPGIPYMIAPGRRLCGVASPDWGTALVQLPWQLYLHYGSREPLERYYDWMKQWVEYVGSIGADCIIPFGLGDWCPPGGNAKIDCPIALSSTAFHYIDVSIVRQAAEALGRRADSERFGELGRRIRDAFNERFFDPQSGYGSHTANALALDAGLVPEGFEKLVSDAVVRDAESRYGGFIHAGIFGIGRIPAALSRYGNAAAACRIFAKEGENSFPFMWRNADATTLWEVLPVSSESRDECLAAGCSLNHPMQGGYDAWFYEDVAGIRPDPQHPGFKRVLFEPRMTGCLQWAEGRVDTPYGEVRSCWRRDAQGLEWRIAIPANASGRVVLPLRGEVSVNGEGIAECRGVVPVAGTDDTYLFQAGDYVITVSGESRATGAVR</sequence>
<dbReference type="Gene3D" id="1.50.10.10">
    <property type="match status" value="1"/>
</dbReference>
<dbReference type="Pfam" id="PF25788">
    <property type="entry name" value="Ig_Rha78A_N"/>
    <property type="match status" value="1"/>
</dbReference>
<dbReference type="PANTHER" id="PTHR33307">
    <property type="entry name" value="ALPHA-RHAMNOSIDASE (EUROFUNG)"/>
    <property type="match status" value="1"/>
</dbReference>
<dbReference type="Pfam" id="PF08531">
    <property type="entry name" value="Bac_rhamnosid_N"/>
    <property type="match status" value="1"/>
</dbReference>
<dbReference type="RefSeq" id="WP_019151845.1">
    <property type="nucleotide sequence ID" value="NZ_CP102252.1"/>
</dbReference>
<comment type="catalytic activity">
    <reaction evidence="1">
        <text>Hydrolysis of terminal non-reducing alpha-L-rhamnose residues in alpha-L-rhamnosides.</text>
        <dbReference type="EC" id="3.2.1.40"/>
    </reaction>
</comment>
<proteinExistence type="predicted"/>
<evidence type="ECO:0000313" key="8">
    <source>
        <dbReference type="EMBL" id="UWN66611.1"/>
    </source>
</evidence>
<evidence type="ECO:0000259" key="6">
    <source>
        <dbReference type="Pfam" id="PF17389"/>
    </source>
</evidence>
<dbReference type="EC" id="3.2.1.40" evidence="2"/>
<gene>
    <name evidence="8" type="ORF">NQ519_07190</name>
</gene>
<organism evidence="8 9">
    <name type="scientific">Alistipes senegalensis JC50</name>
    <dbReference type="NCBI Taxonomy" id="1033732"/>
    <lineage>
        <taxon>Bacteria</taxon>
        <taxon>Pseudomonadati</taxon>
        <taxon>Bacteroidota</taxon>
        <taxon>Bacteroidia</taxon>
        <taxon>Bacteroidales</taxon>
        <taxon>Rikenellaceae</taxon>
        <taxon>Alistipes</taxon>
    </lineage>
</organism>
<evidence type="ECO:0000313" key="9">
    <source>
        <dbReference type="Proteomes" id="UP001058267"/>
    </source>
</evidence>
<dbReference type="Pfam" id="PF17389">
    <property type="entry name" value="Bac_rhamnosid6H"/>
    <property type="match status" value="1"/>
</dbReference>
<protein>
    <recommendedName>
        <fullName evidence="2">alpha-L-rhamnosidase</fullName>
        <ecNumber evidence="2">3.2.1.40</ecNumber>
    </recommendedName>
</protein>
<dbReference type="InterPro" id="IPR012341">
    <property type="entry name" value="6hp_glycosidase-like_sf"/>
</dbReference>
<dbReference type="PIRSF" id="PIRSF010631">
    <property type="entry name" value="A-rhamnsds"/>
    <property type="match status" value="1"/>
</dbReference>
<evidence type="ECO:0000256" key="1">
    <source>
        <dbReference type="ARBA" id="ARBA00001445"/>
    </source>
</evidence>
<feature type="domain" description="Alpha-L-rhamnosidase C-terminal" evidence="7">
    <location>
        <begin position="777"/>
        <end position="852"/>
    </location>
</feature>
<name>A0ABY5VAF1_9BACT</name>
<dbReference type="CDD" id="cd00063">
    <property type="entry name" value="FN3"/>
    <property type="match status" value="1"/>
</dbReference>
<dbReference type="Gene3D" id="2.60.120.260">
    <property type="entry name" value="Galactose-binding domain-like"/>
    <property type="match status" value="2"/>
</dbReference>
<feature type="domain" description="Bacterial alpha-L-rhamnosidase N-terminal" evidence="5">
    <location>
        <begin position="133"/>
        <end position="299"/>
    </location>
</feature>
<feature type="domain" description="Alpha-L-rhamnosidase six-hairpin glycosidase" evidence="6">
    <location>
        <begin position="419"/>
        <end position="775"/>
    </location>
</feature>
<dbReference type="Gene3D" id="2.60.420.10">
    <property type="entry name" value="Maltose phosphorylase, domain 3"/>
    <property type="match status" value="1"/>
</dbReference>
<dbReference type="EMBL" id="CP102252">
    <property type="protein sequence ID" value="UWN66611.1"/>
    <property type="molecule type" value="Genomic_DNA"/>
</dbReference>
<reference evidence="8" key="1">
    <citation type="journal article" date="2022" name="Cell">
        <title>Design, construction, and in vivo augmentation of a complex gut microbiome.</title>
        <authorList>
            <person name="Cheng A.G."/>
            <person name="Ho P.Y."/>
            <person name="Aranda-Diaz A."/>
            <person name="Jain S."/>
            <person name="Yu F.B."/>
            <person name="Meng X."/>
            <person name="Wang M."/>
            <person name="Iakiviak M."/>
            <person name="Nagashima K."/>
            <person name="Zhao A."/>
            <person name="Murugkar P."/>
            <person name="Patil A."/>
            <person name="Atabakhsh K."/>
            <person name="Weakley A."/>
            <person name="Yan J."/>
            <person name="Brumbaugh A.R."/>
            <person name="Higginbottom S."/>
            <person name="Dimas A."/>
            <person name="Shiver A.L."/>
            <person name="Deutschbauer A."/>
            <person name="Neff N."/>
            <person name="Sonnenburg J.L."/>
            <person name="Huang K.C."/>
            <person name="Fischbach M.A."/>
        </authorList>
    </citation>
    <scope>NUCLEOTIDE SEQUENCE</scope>
    <source>
        <strain evidence="8">JC50</strain>
    </source>
</reference>
<dbReference type="Pfam" id="PF05592">
    <property type="entry name" value="Bac_rhamnosid"/>
    <property type="match status" value="1"/>
</dbReference>